<protein>
    <recommendedName>
        <fullName evidence="2">Retrotransposon gag domain-containing protein</fullName>
    </recommendedName>
</protein>
<evidence type="ECO:0000256" key="1">
    <source>
        <dbReference type="SAM" id="MobiDB-lite"/>
    </source>
</evidence>
<sequence>MAENQGSQLPPAIAVNQNPTPRTMYDYAKPSLAGTESSIVFDGLQDEDPNAHLVNLLEFCNTFKINGISDDAIRLRLFPFSLRNKAKQWLNSLPRGSITTWEQMTKIFLLKYFPPAKTAKLRDDIFSFVQMDLETLYDTWERYKDLLRRCPHHGLPLWLQVQTFHNGLNPSTRQMVDAAAGGTINNKTLEDAYDFIEEMSLNNYQWQVMRTKPAKTAGIYNVDLVTMLSNQVELLNKKIDGFINSSQVHLVMQCEASVGGTNHSKYQPYGHNMDNEQLNYMGNNPRPQNNPYSNTYNAGWRNHPNFSWGSQGNQRPLHPPGYQQPPYQQEKKPNLEEMLSKFISMSETHFQNTKTTLKNQQARSKGLRLR</sequence>
<dbReference type="Pfam" id="PF03732">
    <property type="entry name" value="Retrotrans_gag"/>
    <property type="match status" value="1"/>
</dbReference>
<evidence type="ECO:0000313" key="4">
    <source>
        <dbReference type="Proteomes" id="UP001358586"/>
    </source>
</evidence>
<dbReference type="PANTHER" id="PTHR33223">
    <property type="entry name" value="CCHC-TYPE DOMAIN-CONTAINING PROTEIN"/>
    <property type="match status" value="1"/>
</dbReference>
<keyword evidence="4" id="KW-1185">Reference proteome</keyword>
<gene>
    <name evidence="3" type="ORF">PVK06_009155</name>
</gene>
<feature type="compositionally biased region" description="Polar residues" evidence="1">
    <location>
        <begin position="304"/>
        <end position="314"/>
    </location>
</feature>
<name>A0ABR0QLS2_GOSAR</name>
<proteinExistence type="predicted"/>
<dbReference type="PANTHER" id="PTHR33223:SF11">
    <property type="entry name" value="ELEMENT PROTEIN, PUTATIVE-RELATED"/>
    <property type="match status" value="1"/>
</dbReference>
<dbReference type="Proteomes" id="UP001358586">
    <property type="component" value="Chromosome 3"/>
</dbReference>
<accession>A0ABR0QLS2</accession>
<dbReference type="EMBL" id="JARKNE010000003">
    <property type="protein sequence ID" value="KAK5840264.1"/>
    <property type="molecule type" value="Genomic_DNA"/>
</dbReference>
<reference evidence="3 4" key="1">
    <citation type="submission" date="2023-03" db="EMBL/GenBank/DDBJ databases">
        <title>WGS of Gossypium arboreum.</title>
        <authorList>
            <person name="Yu D."/>
        </authorList>
    </citation>
    <scope>NUCLEOTIDE SEQUENCE [LARGE SCALE GENOMIC DNA]</scope>
    <source>
        <tissue evidence="3">Leaf</tissue>
    </source>
</reference>
<feature type="region of interest" description="Disordered" evidence="1">
    <location>
        <begin position="273"/>
        <end position="330"/>
    </location>
</feature>
<evidence type="ECO:0000313" key="3">
    <source>
        <dbReference type="EMBL" id="KAK5840264.1"/>
    </source>
</evidence>
<evidence type="ECO:0000259" key="2">
    <source>
        <dbReference type="Pfam" id="PF03732"/>
    </source>
</evidence>
<comment type="caution">
    <text evidence="3">The sequence shown here is derived from an EMBL/GenBank/DDBJ whole genome shotgun (WGS) entry which is preliminary data.</text>
</comment>
<feature type="compositionally biased region" description="Polar residues" evidence="1">
    <location>
        <begin position="275"/>
        <end position="297"/>
    </location>
</feature>
<organism evidence="3 4">
    <name type="scientific">Gossypium arboreum</name>
    <name type="common">Tree cotton</name>
    <name type="synonym">Gossypium nanking</name>
    <dbReference type="NCBI Taxonomy" id="29729"/>
    <lineage>
        <taxon>Eukaryota</taxon>
        <taxon>Viridiplantae</taxon>
        <taxon>Streptophyta</taxon>
        <taxon>Embryophyta</taxon>
        <taxon>Tracheophyta</taxon>
        <taxon>Spermatophyta</taxon>
        <taxon>Magnoliopsida</taxon>
        <taxon>eudicotyledons</taxon>
        <taxon>Gunneridae</taxon>
        <taxon>Pentapetalae</taxon>
        <taxon>rosids</taxon>
        <taxon>malvids</taxon>
        <taxon>Malvales</taxon>
        <taxon>Malvaceae</taxon>
        <taxon>Malvoideae</taxon>
        <taxon>Gossypium</taxon>
    </lineage>
</organism>
<feature type="domain" description="Retrotransposon gag" evidence="2">
    <location>
        <begin position="76"/>
        <end position="170"/>
    </location>
</feature>
<dbReference type="InterPro" id="IPR005162">
    <property type="entry name" value="Retrotrans_gag_dom"/>
</dbReference>